<name>A0A7J6M0P5_PERCH</name>
<reference evidence="1 2" key="1">
    <citation type="submission" date="2020-04" db="EMBL/GenBank/DDBJ databases">
        <title>Perkinsus chesapeaki whole genome sequence.</title>
        <authorList>
            <person name="Bogema D.R."/>
        </authorList>
    </citation>
    <scope>NUCLEOTIDE SEQUENCE [LARGE SCALE GENOMIC DNA]</scope>
    <source>
        <strain evidence="1">ATCC PRA-425</strain>
    </source>
</reference>
<dbReference type="OrthoDB" id="443441at2759"/>
<evidence type="ECO:0000313" key="1">
    <source>
        <dbReference type="EMBL" id="KAF4665099.1"/>
    </source>
</evidence>
<dbReference type="AlphaFoldDB" id="A0A7J6M0P5"/>
<keyword evidence="2" id="KW-1185">Reference proteome</keyword>
<evidence type="ECO:0000313" key="2">
    <source>
        <dbReference type="Proteomes" id="UP000591131"/>
    </source>
</evidence>
<dbReference type="Proteomes" id="UP000591131">
    <property type="component" value="Unassembled WGS sequence"/>
</dbReference>
<sequence length="802" mass="94702">MPTLDDYTPLGSGALTLCVAARQDELHQRVERIDDLLYALQPALNRLRSYASRRRHLRALIKGIYHRNQLSLLMSVMDAWSYLATVRREEALVWTAIRTKVSLRVLTGVFTKWYTLTVALDLARLRAQRCVFLALKRRCLGLRRLERWYEQKSFLAFLESWARWRFNCRWKSALFPLFFASWRRLVSVTLASVAFSKSHWQAKMLQAAICIWKTKTKEALQRTWQLAQLHHKCVVLGRSLRELGRITRTERARREEFRRSWILRRAICSWRQIVAELAWLRITTKQKAFIRWKLLARKAAGEARLGRLAWILWRRDVVINRVINSKERRRFRGLLVAWRARVSEIRTLRLCGGLIARRSLGLVQRALTGWRAWSVVTLLGRAAEARRKLSHARSLVGQWALLARAVRHRRRRIEDCLKVLLEGWVGRVRRNGRVVRELRYRQLLRRGWAGYQRGVMLEKEGRDRREETAREMAKRRRGTLGKRAMRWWMARVRLRHVTSELYSIAQSTVETRVKGRTLRAWAMVFNLYRVADDNFIDTRDKMLRSALRKWLILALNHSTLRHSIRDFLNRRRATQLRNHCHDWCSVARARVEAGVRLIVTCWLRRWQWGVKRCRHAREQYRLAVVQRNSTLARFTLAGWRVHVRETEQIGRILRMAFDERRAIREHSSILTGHFKTWLALAQLVQKRRETVRVLRIQHDLDIALRVFGAWADVCLSDAKRADTLRRRRGVRKFTPAHRLSTTYSPQARSLLCSPNESIISPKSTVPTDCLSLRSESTFVMAPPTAEHQQSLLLGLKSRSRFV</sequence>
<gene>
    <name evidence="1" type="ORF">FOL47_004798</name>
</gene>
<dbReference type="EMBL" id="JAAPAO010000271">
    <property type="protein sequence ID" value="KAF4665099.1"/>
    <property type="molecule type" value="Genomic_DNA"/>
</dbReference>
<evidence type="ECO:0008006" key="3">
    <source>
        <dbReference type="Google" id="ProtNLM"/>
    </source>
</evidence>
<protein>
    <recommendedName>
        <fullName evidence="3">Sfi1 spindle body domain-containing protein</fullName>
    </recommendedName>
</protein>
<accession>A0A7J6M0P5</accession>
<proteinExistence type="predicted"/>
<comment type="caution">
    <text evidence="1">The sequence shown here is derived from an EMBL/GenBank/DDBJ whole genome shotgun (WGS) entry which is preliminary data.</text>
</comment>
<organism evidence="1 2">
    <name type="scientific">Perkinsus chesapeaki</name>
    <name type="common">Clam parasite</name>
    <name type="synonym">Perkinsus andrewsi</name>
    <dbReference type="NCBI Taxonomy" id="330153"/>
    <lineage>
        <taxon>Eukaryota</taxon>
        <taxon>Sar</taxon>
        <taxon>Alveolata</taxon>
        <taxon>Perkinsozoa</taxon>
        <taxon>Perkinsea</taxon>
        <taxon>Perkinsida</taxon>
        <taxon>Perkinsidae</taxon>
        <taxon>Perkinsus</taxon>
    </lineage>
</organism>